<dbReference type="PRINTS" id="PR00410">
    <property type="entry name" value="PHEHYDRXLASE"/>
</dbReference>
<dbReference type="SUPFAM" id="SSF52343">
    <property type="entry name" value="Ferredoxin reductase-like, C-terminal NADP-linked domain"/>
    <property type="match status" value="1"/>
</dbReference>
<comment type="similarity">
    <text evidence="4">Belongs to the globin family. Two-domain flavohemoproteins subfamily.</text>
</comment>
<dbReference type="Gene3D" id="1.10.490.10">
    <property type="entry name" value="Globins"/>
    <property type="match status" value="1"/>
</dbReference>
<dbReference type="SUPFAM" id="SSF46458">
    <property type="entry name" value="Globin-like"/>
    <property type="match status" value="1"/>
</dbReference>
<dbReference type="Gene3D" id="2.40.30.10">
    <property type="entry name" value="Translation factors"/>
    <property type="match status" value="1"/>
</dbReference>
<organism evidence="26 27">
    <name type="scientific">Vibrio cincinnatiensis DSM 19608</name>
    <dbReference type="NCBI Taxonomy" id="1123491"/>
    <lineage>
        <taxon>Bacteria</taxon>
        <taxon>Pseudomonadati</taxon>
        <taxon>Pseudomonadota</taxon>
        <taxon>Gammaproteobacteria</taxon>
        <taxon>Vibrionales</taxon>
        <taxon>Vibrionaceae</taxon>
        <taxon>Vibrio</taxon>
    </lineage>
</organism>
<keyword evidence="12" id="KW-0274">FAD</keyword>
<keyword evidence="27" id="KW-1185">Reference proteome</keyword>
<dbReference type="Pfam" id="PF00175">
    <property type="entry name" value="NAD_binding_1"/>
    <property type="match status" value="1"/>
</dbReference>
<evidence type="ECO:0000256" key="17">
    <source>
        <dbReference type="ARBA" id="ARBA00025094"/>
    </source>
</evidence>
<keyword evidence="8 23" id="KW-0349">Heme</keyword>
<evidence type="ECO:0000256" key="3">
    <source>
        <dbReference type="ARBA" id="ARBA00006401"/>
    </source>
</evidence>
<comment type="cofactor">
    <cofactor evidence="2">
        <name>FAD</name>
        <dbReference type="ChEBI" id="CHEBI:57692"/>
    </cofactor>
</comment>
<feature type="domain" description="FAD-binding FR-type" evidence="25">
    <location>
        <begin position="152"/>
        <end position="262"/>
    </location>
</feature>
<accession>A0A1T4Q3Q5</accession>
<evidence type="ECO:0000259" key="24">
    <source>
        <dbReference type="PROSITE" id="PS01033"/>
    </source>
</evidence>
<keyword evidence="14" id="KW-0560">Oxidoreductase</keyword>
<dbReference type="SUPFAM" id="SSF63380">
    <property type="entry name" value="Riboflavin synthase domain-like"/>
    <property type="match status" value="1"/>
</dbReference>
<dbReference type="InterPro" id="IPR009050">
    <property type="entry name" value="Globin-like_sf"/>
</dbReference>
<dbReference type="InterPro" id="IPR017927">
    <property type="entry name" value="FAD-bd_FR_type"/>
</dbReference>
<feature type="domain" description="Globin" evidence="24">
    <location>
        <begin position="1"/>
        <end position="138"/>
    </location>
</feature>
<evidence type="ECO:0000256" key="23">
    <source>
        <dbReference type="RuleBase" id="RU000356"/>
    </source>
</evidence>
<dbReference type="PANTHER" id="PTHR43396">
    <property type="entry name" value="FLAVOHEMOPROTEIN"/>
    <property type="match status" value="1"/>
</dbReference>
<evidence type="ECO:0000256" key="11">
    <source>
        <dbReference type="ARBA" id="ARBA00022723"/>
    </source>
</evidence>
<evidence type="ECO:0000256" key="5">
    <source>
        <dbReference type="ARBA" id="ARBA00012229"/>
    </source>
</evidence>
<evidence type="ECO:0000256" key="12">
    <source>
        <dbReference type="ARBA" id="ARBA00022827"/>
    </source>
</evidence>
<dbReference type="Proteomes" id="UP000190834">
    <property type="component" value="Unassembled WGS sequence"/>
</dbReference>
<dbReference type="Gene3D" id="3.40.50.80">
    <property type="entry name" value="Nucleotide-binding domain of ferredoxin-NADP reductase (FNR) module"/>
    <property type="match status" value="1"/>
</dbReference>
<protein>
    <recommendedName>
        <fullName evidence="6">Flavohemoprotein</fullName>
        <ecNumber evidence="5">1.14.12.17</ecNumber>
    </recommendedName>
    <alternativeName>
        <fullName evidence="19">Flavohemoglobin</fullName>
    </alternativeName>
    <alternativeName>
        <fullName evidence="18">Hemoglobin-like protein</fullName>
    </alternativeName>
    <alternativeName>
        <fullName evidence="20">Nitric oxide dioxygenase</fullName>
    </alternativeName>
</protein>
<dbReference type="RefSeq" id="WP_078926357.1">
    <property type="nucleotide sequence ID" value="NZ_FUXB01000009.1"/>
</dbReference>
<evidence type="ECO:0000256" key="4">
    <source>
        <dbReference type="ARBA" id="ARBA00008414"/>
    </source>
</evidence>
<evidence type="ECO:0000256" key="22">
    <source>
        <dbReference type="ARBA" id="ARBA00049433"/>
    </source>
</evidence>
<dbReference type="PROSITE" id="PS01033">
    <property type="entry name" value="GLOBIN"/>
    <property type="match status" value="1"/>
</dbReference>
<dbReference type="GO" id="GO:0071949">
    <property type="term" value="F:FAD binding"/>
    <property type="evidence" value="ECO:0007669"/>
    <property type="project" value="TreeGrafter"/>
</dbReference>
<comment type="function">
    <text evidence="17">Is involved in NO detoxification in an aerobic process, termed nitric oxide dioxygenase (NOD) reaction that utilizes O(2) and NAD(P)H to convert NO to nitrate, which protects the bacterium from various noxious nitrogen compounds. Therefore, plays a central role in the inducible response to nitrosative stress.</text>
</comment>
<dbReference type="EMBL" id="FUXB01000009">
    <property type="protein sequence ID" value="SJZ98141.1"/>
    <property type="molecule type" value="Genomic_DNA"/>
</dbReference>
<keyword evidence="13" id="KW-0521">NADP</keyword>
<dbReference type="FunFam" id="1.10.490.10:FF:000003">
    <property type="entry name" value="Flavohemoprotein"/>
    <property type="match status" value="1"/>
</dbReference>
<evidence type="ECO:0000256" key="16">
    <source>
        <dbReference type="ARBA" id="ARBA00023027"/>
    </source>
</evidence>
<dbReference type="GO" id="GO:0005344">
    <property type="term" value="F:oxygen carrier activity"/>
    <property type="evidence" value="ECO:0007669"/>
    <property type="project" value="UniProtKB-KW"/>
</dbReference>
<comment type="catalytic activity">
    <reaction evidence="22">
        <text>2 nitric oxide + NADPH + 2 O2 = 2 nitrate + NADP(+) + H(+)</text>
        <dbReference type="Rhea" id="RHEA:19465"/>
        <dbReference type="ChEBI" id="CHEBI:15378"/>
        <dbReference type="ChEBI" id="CHEBI:15379"/>
        <dbReference type="ChEBI" id="CHEBI:16480"/>
        <dbReference type="ChEBI" id="CHEBI:17632"/>
        <dbReference type="ChEBI" id="CHEBI:57783"/>
        <dbReference type="ChEBI" id="CHEBI:58349"/>
        <dbReference type="EC" id="1.14.12.17"/>
    </reaction>
</comment>
<dbReference type="InterPro" id="IPR012292">
    <property type="entry name" value="Globin/Proto"/>
</dbReference>
<proteinExistence type="inferred from homology"/>
<keyword evidence="9 23" id="KW-0561">Oxygen transport</keyword>
<dbReference type="GO" id="GO:0019825">
    <property type="term" value="F:oxygen binding"/>
    <property type="evidence" value="ECO:0007669"/>
    <property type="project" value="InterPro"/>
</dbReference>
<evidence type="ECO:0000256" key="10">
    <source>
        <dbReference type="ARBA" id="ARBA00022630"/>
    </source>
</evidence>
<dbReference type="CDD" id="cd14776">
    <property type="entry name" value="HmpEc-globin-like"/>
    <property type="match status" value="1"/>
</dbReference>
<dbReference type="PROSITE" id="PS51384">
    <property type="entry name" value="FAD_FR"/>
    <property type="match status" value="1"/>
</dbReference>
<dbReference type="InterPro" id="IPR001709">
    <property type="entry name" value="Flavoprot_Pyr_Nucl_cyt_Rdtase"/>
</dbReference>
<dbReference type="InterPro" id="IPR008333">
    <property type="entry name" value="Cbr1-like_FAD-bd_dom"/>
</dbReference>
<dbReference type="GO" id="GO:0071500">
    <property type="term" value="P:cellular response to nitrosative stress"/>
    <property type="evidence" value="ECO:0007669"/>
    <property type="project" value="TreeGrafter"/>
</dbReference>
<evidence type="ECO:0000256" key="9">
    <source>
        <dbReference type="ARBA" id="ARBA00022621"/>
    </source>
</evidence>
<keyword evidence="16" id="KW-0520">NAD</keyword>
<dbReference type="InterPro" id="IPR039261">
    <property type="entry name" value="FNR_nucleotide-bd"/>
</dbReference>
<dbReference type="FunFam" id="2.40.30.10:FF:000034">
    <property type="entry name" value="Flavohemoprotein"/>
    <property type="match status" value="1"/>
</dbReference>
<dbReference type="InterPro" id="IPR000971">
    <property type="entry name" value="Globin"/>
</dbReference>
<keyword evidence="23" id="KW-0813">Transport</keyword>
<dbReference type="GO" id="GO:0046872">
    <property type="term" value="F:metal ion binding"/>
    <property type="evidence" value="ECO:0007669"/>
    <property type="project" value="UniProtKB-KW"/>
</dbReference>
<evidence type="ECO:0000256" key="19">
    <source>
        <dbReference type="ARBA" id="ARBA00030929"/>
    </source>
</evidence>
<evidence type="ECO:0000256" key="1">
    <source>
        <dbReference type="ARBA" id="ARBA00001970"/>
    </source>
</evidence>
<evidence type="ECO:0000259" key="25">
    <source>
        <dbReference type="PROSITE" id="PS51384"/>
    </source>
</evidence>
<keyword evidence="11" id="KW-0479">Metal-binding</keyword>
<dbReference type="NCBIfam" id="NF009805">
    <property type="entry name" value="PRK13289.1"/>
    <property type="match status" value="1"/>
</dbReference>
<evidence type="ECO:0000256" key="7">
    <source>
        <dbReference type="ARBA" id="ARBA00022575"/>
    </source>
</evidence>
<dbReference type="PANTHER" id="PTHR43396:SF3">
    <property type="entry name" value="FLAVOHEMOPROTEIN"/>
    <property type="match status" value="1"/>
</dbReference>
<evidence type="ECO:0000256" key="6">
    <source>
        <dbReference type="ARBA" id="ARBA00014637"/>
    </source>
</evidence>
<dbReference type="Pfam" id="PF00970">
    <property type="entry name" value="FAD_binding_6"/>
    <property type="match status" value="1"/>
</dbReference>
<reference evidence="27" key="1">
    <citation type="submission" date="2017-02" db="EMBL/GenBank/DDBJ databases">
        <authorList>
            <person name="Varghese N."/>
            <person name="Submissions S."/>
        </authorList>
    </citation>
    <scope>NUCLEOTIDE SEQUENCE [LARGE SCALE GENOMIC DNA]</scope>
    <source>
        <strain evidence="27">DSM 19608</strain>
    </source>
</reference>
<gene>
    <name evidence="26" type="ORF">SAMN02745782_01975</name>
</gene>
<evidence type="ECO:0000256" key="15">
    <source>
        <dbReference type="ARBA" id="ARBA00023004"/>
    </source>
</evidence>
<dbReference type="GeneID" id="70581554"/>
<dbReference type="CDD" id="cd06184">
    <property type="entry name" value="flavohem_like_fad_nad_binding"/>
    <property type="match status" value="1"/>
</dbReference>
<dbReference type="GO" id="GO:0009636">
    <property type="term" value="P:response to toxic substance"/>
    <property type="evidence" value="ECO:0007669"/>
    <property type="project" value="UniProtKB-KW"/>
</dbReference>
<evidence type="ECO:0000256" key="14">
    <source>
        <dbReference type="ARBA" id="ARBA00023002"/>
    </source>
</evidence>
<evidence type="ECO:0000256" key="13">
    <source>
        <dbReference type="ARBA" id="ARBA00022857"/>
    </source>
</evidence>
<evidence type="ECO:0000256" key="8">
    <source>
        <dbReference type="ARBA" id="ARBA00022617"/>
    </source>
</evidence>
<sequence>MLNNHTIAIIKSTIPLLESAGPALTQHFYQRMFTHNPELKDIFNMTHQQSGRQSVALFEAVAAYAKNIDNIAVLTAAVERIAHKHTSFNIQADHYQIVGHHLIETLRELVPDAFTAEVEEAWTAAYLFLAQIFIDREGELYLQRKQAVGGWADAREFIVTDKHPESRYVTSFVLTPKDGQPVLDYQPGQYIGVEVKPDGHRYQEIRQYSLSQAANGKDYRISVKREGASHDHAGIVSHYLHDHVQVGDSISVYAPAGDFYYVERQRPVILISAGVGATPMQAMLNTLSKQEKDKVTYLYACHSRQQHTFLDETASLIAVQEAKGKRWQKHVWYLEGAEENVNLGQMNLSLLELPFDDGDFYLCGPLGFMESIVKQLMALGVSSERIHYEVFGPHAELNHYC</sequence>
<evidence type="ECO:0000313" key="27">
    <source>
        <dbReference type="Proteomes" id="UP000190834"/>
    </source>
</evidence>
<dbReference type="AlphaFoldDB" id="A0A1T4Q3Q5"/>
<dbReference type="STRING" id="1123491.SAMN02745782_01975"/>
<keyword evidence="10" id="KW-0285">Flavoprotein</keyword>
<name>A0A1T4Q3Q5_VIBCI</name>
<dbReference type="EC" id="1.14.12.17" evidence="5"/>
<keyword evidence="26" id="KW-0223">Dioxygenase</keyword>
<evidence type="ECO:0000256" key="18">
    <source>
        <dbReference type="ARBA" id="ARBA00030024"/>
    </source>
</evidence>
<dbReference type="Pfam" id="PF00042">
    <property type="entry name" value="Globin"/>
    <property type="match status" value="1"/>
</dbReference>
<comment type="similarity">
    <text evidence="3">In the C-terminal section; belongs to the flavoprotein pyridine nucleotide cytochrome reductase family.</text>
</comment>
<evidence type="ECO:0000313" key="26">
    <source>
        <dbReference type="EMBL" id="SJZ98141.1"/>
    </source>
</evidence>
<dbReference type="OrthoDB" id="9801223at2"/>
<comment type="catalytic activity">
    <reaction evidence="21">
        <text>2 nitric oxide + NADH + 2 O2 = 2 nitrate + NAD(+) + H(+)</text>
        <dbReference type="Rhea" id="RHEA:19469"/>
        <dbReference type="ChEBI" id="CHEBI:15378"/>
        <dbReference type="ChEBI" id="CHEBI:15379"/>
        <dbReference type="ChEBI" id="CHEBI:16480"/>
        <dbReference type="ChEBI" id="CHEBI:17632"/>
        <dbReference type="ChEBI" id="CHEBI:57540"/>
        <dbReference type="ChEBI" id="CHEBI:57945"/>
        <dbReference type="EC" id="1.14.12.17"/>
    </reaction>
</comment>
<dbReference type="GO" id="GO:0046210">
    <property type="term" value="P:nitric oxide catabolic process"/>
    <property type="evidence" value="ECO:0007669"/>
    <property type="project" value="TreeGrafter"/>
</dbReference>
<dbReference type="GO" id="GO:0020037">
    <property type="term" value="F:heme binding"/>
    <property type="evidence" value="ECO:0007669"/>
    <property type="project" value="InterPro"/>
</dbReference>
<evidence type="ECO:0000256" key="21">
    <source>
        <dbReference type="ARBA" id="ARBA00048649"/>
    </source>
</evidence>
<evidence type="ECO:0000256" key="20">
    <source>
        <dbReference type="ARBA" id="ARBA00033187"/>
    </source>
</evidence>
<dbReference type="GO" id="GO:0008941">
    <property type="term" value="F:nitric oxide dioxygenase NAD(P)H activity"/>
    <property type="evidence" value="ECO:0007669"/>
    <property type="project" value="UniProtKB-EC"/>
</dbReference>
<dbReference type="InterPro" id="IPR001433">
    <property type="entry name" value="OxRdtase_FAD/NAD-bd"/>
</dbReference>
<comment type="cofactor">
    <cofactor evidence="1">
        <name>heme b</name>
        <dbReference type="ChEBI" id="CHEBI:60344"/>
    </cofactor>
</comment>
<dbReference type="PRINTS" id="PR00371">
    <property type="entry name" value="FPNCR"/>
</dbReference>
<evidence type="ECO:0000256" key="2">
    <source>
        <dbReference type="ARBA" id="ARBA00001974"/>
    </source>
</evidence>
<dbReference type="InterPro" id="IPR017938">
    <property type="entry name" value="Riboflavin_synthase-like_b-brl"/>
</dbReference>
<keyword evidence="15" id="KW-0408">Iron</keyword>
<keyword evidence="7" id="KW-0216">Detoxification</keyword>